<keyword evidence="3" id="KW-0808">Transferase</keyword>
<reference evidence="6" key="1">
    <citation type="journal article" date="2020" name="Plant Biotechnol. J.">
        <title>The pomegranate (Punica granatum L.) draft genome dissects genetic divergence between soft- and hard-seeded cultivars.</title>
        <authorList>
            <person name="Luo X."/>
            <person name="Li H."/>
            <person name="Wu Z."/>
            <person name="Yao W."/>
            <person name="Zhao P."/>
            <person name="Cao D."/>
            <person name="Yu H."/>
            <person name="Li K."/>
            <person name="Poudel K."/>
            <person name="Zhao D."/>
            <person name="Zhang F."/>
            <person name="Xia X."/>
            <person name="Chen L."/>
            <person name="Wang Q."/>
            <person name="Jing D."/>
            <person name="Cao S."/>
        </authorList>
    </citation>
    <scope>NUCLEOTIDE SEQUENCE [LARGE SCALE GENOMIC DNA]</scope>
</reference>
<dbReference type="FunFam" id="3.40.47.10:FF:000025">
    <property type="entry name" value="Chalcone synthase 2"/>
    <property type="match status" value="1"/>
</dbReference>
<comment type="similarity">
    <text evidence="1 3">Belongs to the thiolase-like superfamily. Chalcone/stilbene synthases family.</text>
</comment>
<keyword evidence="6" id="KW-1185">Reference proteome</keyword>
<evidence type="ECO:0000313" key="6">
    <source>
        <dbReference type="Proteomes" id="UP000515151"/>
    </source>
</evidence>
<dbReference type="InterPro" id="IPR012328">
    <property type="entry name" value="Chalcone/stilbene_synt_C"/>
</dbReference>
<dbReference type="PIRSF" id="PIRSF000451">
    <property type="entry name" value="PKS_III"/>
    <property type="match status" value="1"/>
</dbReference>
<accession>A0A6P8BM83</accession>
<evidence type="ECO:0000313" key="8">
    <source>
        <dbReference type="RefSeq" id="XP_031371402.1"/>
    </source>
</evidence>
<dbReference type="Pfam" id="PF00195">
    <property type="entry name" value="Chal_sti_synt_N"/>
    <property type="match status" value="1"/>
</dbReference>
<reference evidence="7 8" key="2">
    <citation type="submission" date="2025-04" db="UniProtKB">
        <authorList>
            <consortium name="RefSeq"/>
        </authorList>
    </citation>
    <scope>IDENTIFICATION</scope>
    <source>
        <tissue evidence="7 8">Leaf</tissue>
    </source>
</reference>
<proteinExistence type="inferred from homology"/>
<dbReference type="FunFam" id="3.40.47.10:FF:000014">
    <property type="entry name" value="Chalcone synthase 1"/>
    <property type="match status" value="1"/>
</dbReference>
<dbReference type="PROSITE" id="PS00441">
    <property type="entry name" value="CHALCONE_SYNTH"/>
    <property type="match status" value="1"/>
</dbReference>
<dbReference type="PANTHER" id="PTHR11877">
    <property type="entry name" value="HYDROXYMETHYLGLUTARYL-COA SYNTHASE"/>
    <property type="match status" value="1"/>
</dbReference>
<sequence length="391" mass="43107">MVTAIGEMRANQRAKGHASILAIGTATPESCFHQADFPDYYFRVTKSEHMTDLKQKFTRICDRSTVKKRYMIFTEEFLRENPMFCSHNVPSLNARQDTLMDYIPKLAAKAASKAIMEWGQPKSMITHVIVCTVIASEMPGVDVKLIKLLGLNPSVKRIMLYHQGCFAGGTVLRIAKDLVENNANARVLVVSAESIIGDFRGPSEENMASLVLQAIFGDGAAALIIGADPVEAVERPIFQIAFTAETIIPDTEDGVSGKLRDTGLKFILSDKVPSLIADNIEKSLMEAFGPIGIDDWNSVFWAPHPGGPKILDKIESKLRLTKDKLAASRHVLQEYGNMSSACVLFILDEMRRRSKEDRMLTTGEGLEWGVLFGFGPGLTVETVVLRSCPIV</sequence>
<evidence type="ECO:0000259" key="5">
    <source>
        <dbReference type="Pfam" id="PF02797"/>
    </source>
</evidence>
<evidence type="ECO:0000256" key="2">
    <source>
        <dbReference type="PIRSR" id="PIRSR000451-1"/>
    </source>
</evidence>
<dbReference type="PANTHER" id="PTHR11877:SF80">
    <property type="entry name" value="CHALCONE SYNTHASE 1"/>
    <property type="match status" value="1"/>
</dbReference>
<evidence type="ECO:0000256" key="3">
    <source>
        <dbReference type="RuleBase" id="RU003633"/>
    </source>
</evidence>
<dbReference type="RefSeq" id="XP_031371402.1">
    <property type="nucleotide sequence ID" value="XM_031515542.1"/>
</dbReference>
<dbReference type="InterPro" id="IPR018088">
    <property type="entry name" value="Chalcone/stilbene_synthase_AS"/>
</dbReference>
<evidence type="ECO:0000259" key="4">
    <source>
        <dbReference type="Pfam" id="PF00195"/>
    </source>
</evidence>
<dbReference type="Gene3D" id="3.40.47.10">
    <property type="match status" value="2"/>
</dbReference>
<evidence type="ECO:0000256" key="1">
    <source>
        <dbReference type="ARBA" id="ARBA00005531"/>
    </source>
</evidence>
<organism evidence="6 8">
    <name type="scientific">Punica granatum</name>
    <name type="common">Pomegranate</name>
    <dbReference type="NCBI Taxonomy" id="22663"/>
    <lineage>
        <taxon>Eukaryota</taxon>
        <taxon>Viridiplantae</taxon>
        <taxon>Streptophyta</taxon>
        <taxon>Embryophyta</taxon>
        <taxon>Tracheophyta</taxon>
        <taxon>Spermatophyta</taxon>
        <taxon>Magnoliopsida</taxon>
        <taxon>eudicotyledons</taxon>
        <taxon>Gunneridae</taxon>
        <taxon>Pentapetalae</taxon>
        <taxon>rosids</taxon>
        <taxon>malvids</taxon>
        <taxon>Myrtales</taxon>
        <taxon>Lythraceae</taxon>
        <taxon>Punica</taxon>
    </lineage>
</organism>
<dbReference type="GO" id="GO:0005783">
    <property type="term" value="C:endoplasmic reticulum"/>
    <property type="evidence" value="ECO:0007669"/>
    <property type="project" value="UniProtKB-ARBA"/>
</dbReference>
<dbReference type="AlphaFoldDB" id="A0A6P8BM83"/>
<dbReference type="InterPro" id="IPR011141">
    <property type="entry name" value="Polyketide_synthase_type-III"/>
</dbReference>
<dbReference type="CDD" id="cd00831">
    <property type="entry name" value="CHS_like"/>
    <property type="match status" value="1"/>
</dbReference>
<dbReference type="GO" id="GO:0016747">
    <property type="term" value="F:acyltransferase activity, transferring groups other than amino-acyl groups"/>
    <property type="evidence" value="ECO:0007669"/>
    <property type="project" value="InterPro"/>
</dbReference>
<dbReference type="InterPro" id="IPR001099">
    <property type="entry name" value="Chalcone/stilbene_synt_N"/>
</dbReference>
<keyword evidence="3" id="KW-0012">Acyltransferase</keyword>
<dbReference type="GeneID" id="116186979"/>
<protein>
    <submittedName>
        <fullName evidence="7 8">Chalcone synthase 3-like</fullName>
    </submittedName>
</protein>
<evidence type="ECO:0000313" key="7">
    <source>
        <dbReference type="RefSeq" id="XP_031371379.1"/>
    </source>
</evidence>
<feature type="domain" description="Chalcone/stilbene synthase C-terminal" evidence="5">
    <location>
        <begin position="239"/>
        <end position="389"/>
    </location>
</feature>
<dbReference type="Proteomes" id="UP000515151">
    <property type="component" value="Chromosome 8"/>
</dbReference>
<dbReference type="InterPro" id="IPR016039">
    <property type="entry name" value="Thiolase-like"/>
</dbReference>
<dbReference type="Pfam" id="PF02797">
    <property type="entry name" value="Chal_sti_synt_C"/>
    <property type="match status" value="1"/>
</dbReference>
<feature type="active site" description="Acyl-thioester intermediate" evidence="2">
    <location>
        <position position="165"/>
    </location>
</feature>
<dbReference type="RefSeq" id="XP_031371379.1">
    <property type="nucleotide sequence ID" value="XM_031515519.1"/>
</dbReference>
<dbReference type="OrthoDB" id="329835at2759"/>
<gene>
    <name evidence="8" type="primary">LOC116186979</name>
    <name evidence="7" type="synonym">LOC116186959</name>
</gene>
<name>A0A6P8BM83_PUNGR</name>
<dbReference type="SUPFAM" id="SSF53901">
    <property type="entry name" value="Thiolase-like"/>
    <property type="match status" value="2"/>
</dbReference>
<dbReference type="GO" id="GO:0030639">
    <property type="term" value="P:polyketide biosynthetic process"/>
    <property type="evidence" value="ECO:0007669"/>
    <property type="project" value="TreeGrafter"/>
</dbReference>
<feature type="domain" description="Chalcone/stilbene synthase N-terminal" evidence="4">
    <location>
        <begin position="7"/>
        <end position="229"/>
    </location>
</feature>